<evidence type="ECO:0000313" key="1">
    <source>
        <dbReference type="EMBL" id="MDF3837989.1"/>
    </source>
</evidence>
<dbReference type="Proteomes" id="UP001216674">
    <property type="component" value="Unassembled WGS sequence"/>
</dbReference>
<accession>A0ABT6AZE2</accession>
<evidence type="ECO:0000313" key="2">
    <source>
        <dbReference type="Proteomes" id="UP001216674"/>
    </source>
</evidence>
<proteinExistence type="predicted"/>
<protein>
    <submittedName>
        <fullName evidence="1">Uncharacterized protein</fullName>
    </submittedName>
</protein>
<organism evidence="1 2">
    <name type="scientific">Cupriavidus basilensis</name>
    <dbReference type="NCBI Taxonomy" id="68895"/>
    <lineage>
        <taxon>Bacteria</taxon>
        <taxon>Pseudomonadati</taxon>
        <taxon>Pseudomonadota</taxon>
        <taxon>Betaproteobacteria</taxon>
        <taxon>Burkholderiales</taxon>
        <taxon>Burkholderiaceae</taxon>
        <taxon>Cupriavidus</taxon>
    </lineage>
</organism>
<dbReference type="EMBL" id="JARJLM010000551">
    <property type="protein sequence ID" value="MDF3837989.1"/>
    <property type="molecule type" value="Genomic_DNA"/>
</dbReference>
<dbReference type="RefSeq" id="WP_276268047.1">
    <property type="nucleotide sequence ID" value="NZ_JARJLM010000551.1"/>
</dbReference>
<comment type="caution">
    <text evidence="1">The sequence shown here is derived from an EMBL/GenBank/DDBJ whole genome shotgun (WGS) entry which is preliminary data.</text>
</comment>
<reference evidence="1 2" key="1">
    <citation type="submission" date="2023-03" db="EMBL/GenBank/DDBJ databases">
        <title>Draft assemblies of triclosan tolerant bacteria isolated from returned activated sludge.</title>
        <authorList>
            <person name="Van Hamelsveld S."/>
        </authorList>
    </citation>
    <scope>NUCLEOTIDE SEQUENCE [LARGE SCALE GENOMIC DNA]</scope>
    <source>
        <strain evidence="1 2">GW210010_S58</strain>
    </source>
</reference>
<sequence length="111" mass="12590">MDRHAARLRARRFLCARVARPPVRRFDHLMKGVSARPAGGYPRMLRRMRAPSPQSIGAGVATAPVLLRRGRLSGSWRADRKPPPGAAFDHLIKCCPQVHQLMETRRRDRFG</sequence>
<gene>
    <name evidence="1" type="ORF">P3W85_34410</name>
</gene>
<keyword evidence="2" id="KW-1185">Reference proteome</keyword>
<name>A0ABT6AZE2_9BURK</name>